<dbReference type="InterPro" id="IPR036046">
    <property type="entry name" value="Acylphosphatase-like_dom_sf"/>
</dbReference>
<dbReference type="RefSeq" id="WP_269333307.1">
    <property type="nucleotide sequence ID" value="NZ_JAMZFT010000003.1"/>
</dbReference>
<dbReference type="GO" id="GO:0071949">
    <property type="term" value="F:FAD binding"/>
    <property type="evidence" value="ECO:0007669"/>
    <property type="project" value="InterPro"/>
</dbReference>
<proteinExistence type="predicted"/>
<protein>
    <submittedName>
        <fullName evidence="2">BLUF domain-containing protein</fullName>
    </submittedName>
</protein>
<dbReference type="Proteomes" id="UP001055804">
    <property type="component" value="Unassembled WGS sequence"/>
</dbReference>
<dbReference type="PROSITE" id="PS50925">
    <property type="entry name" value="BLUF"/>
    <property type="match status" value="1"/>
</dbReference>
<sequence length="163" mass="17511">MPEVYQLLYVSSERPGLSRDGVDAILAAALAHNATHAITGVLLHVETAFLQLLEGPEAEVEALFSRIAADPRHHQVTVLHRGTVQARSFPGWSMGFSSLPPDMMGRTGAFPFSRDWLDRMISSHPCPTVGALIRSFTYVNGLGRAELEMEVPEQGGATGGSAA</sequence>
<dbReference type="SMART" id="SM01034">
    <property type="entry name" value="BLUF"/>
    <property type="match status" value="1"/>
</dbReference>
<accession>A0A9J6PHQ8</accession>
<dbReference type="Pfam" id="PF04940">
    <property type="entry name" value="BLUF"/>
    <property type="match status" value="1"/>
</dbReference>
<reference evidence="2" key="1">
    <citation type="submission" date="2022-06" db="EMBL/GenBank/DDBJ databases">
        <title>Isolation and Genomics of Futiania mangrovii gen. nov., sp. nov., a Rare and Metabolically-versatile member in the Class Alphaproteobacteria.</title>
        <authorList>
            <person name="Liu L."/>
            <person name="Huang W.-C."/>
            <person name="Pan J."/>
            <person name="Li J."/>
            <person name="Huang Y."/>
            <person name="Du H."/>
            <person name="Liu Y."/>
            <person name="Li M."/>
        </authorList>
    </citation>
    <scope>NUCLEOTIDE SEQUENCE</scope>
    <source>
        <strain evidence="2">FT118</strain>
    </source>
</reference>
<dbReference type="Gene3D" id="3.30.70.100">
    <property type="match status" value="1"/>
</dbReference>
<dbReference type="GO" id="GO:0009882">
    <property type="term" value="F:blue light photoreceptor activity"/>
    <property type="evidence" value="ECO:0007669"/>
    <property type="project" value="InterPro"/>
</dbReference>
<evidence type="ECO:0000259" key="1">
    <source>
        <dbReference type="PROSITE" id="PS50925"/>
    </source>
</evidence>
<name>A0A9J6PHQ8_9PROT</name>
<organism evidence="2 3">
    <name type="scientific">Futiania mangrovi</name>
    <dbReference type="NCBI Taxonomy" id="2959716"/>
    <lineage>
        <taxon>Bacteria</taxon>
        <taxon>Pseudomonadati</taxon>
        <taxon>Pseudomonadota</taxon>
        <taxon>Alphaproteobacteria</taxon>
        <taxon>Futianiales</taxon>
        <taxon>Futianiaceae</taxon>
        <taxon>Futiania</taxon>
    </lineage>
</organism>
<evidence type="ECO:0000313" key="3">
    <source>
        <dbReference type="Proteomes" id="UP001055804"/>
    </source>
</evidence>
<feature type="domain" description="BLUF" evidence="1">
    <location>
        <begin position="4"/>
        <end position="95"/>
    </location>
</feature>
<dbReference type="EMBL" id="JAMZFT010000003">
    <property type="protein sequence ID" value="MCP1337339.1"/>
    <property type="molecule type" value="Genomic_DNA"/>
</dbReference>
<gene>
    <name evidence="2" type="ORF">NJQ99_13030</name>
</gene>
<evidence type="ECO:0000313" key="2">
    <source>
        <dbReference type="EMBL" id="MCP1337339.1"/>
    </source>
</evidence>
<dbReference type="InterPro" id="IPR007024">
    <property type="entry name" value="BLUF_domain"/>
</dbReference>
<dbReference type="AlphaFoldDB" id="A0A9J6PHQ8"/>
<dbReference type="SUPFAM" id="SSF54975">
    <property type="entry name" value="Acylphosphatase/BLUF domain-like"/>
    <property type="match status" value="1"/>
</dbReference>
<comment type="caution">
    <text evidence="2">The sequence shown here is derived from an EMBL/GenBank/DDBJ whole genome shotgun (WGS) entry which is preliminary data.</text>
</comment>
<keyword evidence="3" id="KW-1185">Reference proteome</keyword>